<dbReference type="OrthoDB" id="847285at2"/>
<comment type="caution">
    <text evidence="1">The sequence shown here is derived from an EMBL/GenBank/DDBJ whole genome shotgun (WGS) entry which is preliminary data.</text>
</comment>
<organism evidence="1 2">
    <name type="scientific">Rufibacter hautae</name>
    <dbReference type="NCBI Taxonomy" id="2595005"/>
    <lineage>
        <taxon>Bacteria</taxon>
        <taxon>Pseudomonadati</taxon>
        <taxon>Bacteroidota</taxon>
        <taxon>Cytophagia</taxon>
        <taxon>Cytophagales</taxon>
        <taxon>Hymenobacteraceae</taxon>
        <taxon>Rufibacter</taxon>
    </lineage>
</organism>
<dbReference type="Proteomes" id="UP000324133">
    <property type="component" value="Unassembled WGS sequence"/>
</dbReference>
<dbReference type="EMBL" id="VKKY01000001">
    <property type="protein sequence ID" value="KAA3439884.1"/>
    <property type="molecule type" value="Genomic_DNA"/>
</dbReference>
<dbReference type="RefSeq" id="WP_149089524.1">
    <property type="nucleotide sequence ID" value="NZ_VKKY01000001.1"/>
</dbReference>
<reference evidence="1 2" key="1">
    <citation type="submission" date="2019-07" db="EMBL/GenBank/DDBJ databases">
        <title>Rufibacter sp. nov., isolated from lake sediment.</title>
        <authorList>
            <person name="Qu J.-H."/>
        </authorList>
    </citation>
    <scope>NUCLEOTIDE SEQUENCE [LARGE SCALE GENOMIC DNA]</scope>
    <source>
        <strain evidence="1 2">NBS58-1</strain>
    </source>
</reference>
<evidence type="ECO:0000313" key="1">
    <source>
        <dbReference type="EMBL" id="KAA3439884.1"/>
    </source>
</evidence>
<name>A0A5B6TGT1_9BACT</name>
<evidence type="ECO:0008006" key="3">
    <source>
        <dbReference type="Google" id="ProtNLM"/>
    </source>
</evidence>
<evidence type="ECO:0000313" key="2">
    <source>
        <dbReference type="Proteomes" id="UP000324133"/>
    </source>
</evidence>
<gene>
    <name evidence="1" type="ORF">FOA19_04220</name>
</gene>
<dbReference type="AlphaFoldDB" id="A0A5B6TGT1"/>
<protein>
    <recommendedName>
        <fullName evidence="3">DNA-directed DNA polymerase family A palm domain-containing protein</fullName>
    </recommendedName>
</protein>
<proteinExistence type="predicted"/>
<sequence>MEKIHRATIGEVPWEFKVDGKTGRLFTNLTNLNRDLRRFLRLDTGQRIVGIDIGECQPFLLGMMLLERASSLWPEGLPVDVDHYLKLTGERGFYRFIMDRCGIEEEERDAFKKTIFGGILYCSCWKAEDLNNLAGRTFIEHFPSVYAAVKGMKGKNRSTLPVLLMRKESEVIIHGVCRKVAELGEEGFFIATIHDCILTTVDKADVVKEMLKGIFKEKYGSAPTLKMEEIN</sequence>
<keyword evidence="2" id="KW-1185">Reference proteome</keyword>
<accession>A0A5B6TGT1</accession>